<feature type="domain" description="Phosphatidylinositol N-acetylglucosaminyltransferase subunit H conserved" evidence="4">
    <location>
        <begin position="97"/>
        <end position="169"/>
    </location>
</feature>
<comment type="similarity">
    <text evidence="2">Belongs to the PIGH family.</text>
</comment>
<evidence type="ECO:0000256" key="1">
    <source>
        <dbReference type="ARBA" id="ARBA00004687"/>
    </source>
</evidence>
<proteinExistence type="inferred from homology"/>
<dbReference type="GO" id="GO:0006506">
    <property type="term" value="P:GPI anchor biosynthetic process"/>
    <property type="evidence" value="ECO:0007669"/>
    <property type="project" value="InterPro"/>
</dbReference>
<dbReference type="InterPro" id="IPR044215">
    <property type="entry name" value="PIG-H"/>
</dbReference>
<evidence type="ECO:0000313" key="6">
    <source>
        <dbReference type="Proteomes" id="UP001306508"/>
    </source>
</evidence>
<reference evidence="6" key="1">
    <citation type="submission" date="2023-07" db="EMBL/GenBank/DDBJ databases">
        <title>A draft genome of Kazachstania heterogenica Y-27499.</title>
        <authorList>
            <person name="Donic C."/>
            <person name="Kralova J.S."/>
            <person name="Fidel L."/>
            <person name="Ben-Dor S."/>
            <person name="Jung S."/>
        </authorList>
    </citation>
    <scope>NUCLEOTIDE SEQUENCE [LARGE SCALE GENOMIC DNA]</scope>
    <source>
        <strain evidence="6">Y27499</strain>
    </source>
</reference>
<name>A0AAN7WM89_9SACH</name>
<dbReference type="AlphaFoldDB" id="A0AAN7WM89"/>
<dbReference type="PANTHER" id="PTHR15231">
    <property type="entry name" value="PHOSPHATIDYLINOSITOL N-ACETYLGLUCOSAMINYLTRANSFERASE SUBUNIT H"/>
    <property type="match status" value="1"/>
</dbReference>
<protein>
    <recommendedName>
        <fullName evidence="4">Phosphatidylinositol N-acetylglucosaminyltransferase subunit H conserved domain-containing protein</fullName>
    </recommendedName>
</protein>
<sequence length="203" mass="24508">MKSESDNVKIIERDQYKICIKQDLKNELYAEITVLPANCKLKFINKGILIGVINATVHYLIHYSQTIDLDKYNIWFQFILFLTTLILIRSPPVEQATVIKDYGIQLANWNGLIIFPYRINKQLTQKREFISREKVLDVIINEGFYKWYQVIFYLCIMVHNEKKLRLMFPHYMKMKLDDERLIYQLCQKYLYTEEDKKRHDCLH</sequence>
<dbReference type="GO" id="GO:0000506">
    <property type="term" value="C:glycosylphosphatidylinositol-N-acetylglucosaminyltransferase (GPI-GnT) complex"/>
    <property type="evidence" value="ECO:0007669"/>
    <property type="project" value="InterPro"/>
</dbReference>
<dbReference type="PANTHER" id="PTHR15231:SF1">
    <property type="entry name" value="PHOSPHATIDYLINOSITOL N-ACETYLGLUCOSAMINYLTRANSFERASE SUBUNIT H"/>
    <property type="match status" value="1"/>
</dbReference>
<accession>A0AAN7WM89</accession>
<keyword evidence="3" id="KW-0472">Membrane</keyword>
<gene>
    <name evidence="5" type="ORF">RI543_002303</name>
</gene>
<keyword evidence="3" id="KW-0812">Transmembrane</keyword>
<evidence type="ECO:0000256" key="3">
    <source>
        <dbReference type="SAM" id="Phobius"/>
    </source>
</evidence>
<dbReference type="Pfam" id="PF10181">
    <property type="entry name" value="PIG-H"/>
    <property type="match status" value="1"/>
</dbReference>
<comment type="caution">
    <text evidence="5">The sequence shown here is derived from an EMBL/GenBank/DDBJ whole genome shotgun (WGS) entry which is preliminary data.</text>
</comment>
<organism evidence="5 6">
    <name type="scientific">Arxiozyma heterogenica</name>
    <dbReference type="NCBI Taxonomy" id="278026"/>
    <lineage>
        <taxon>Eukaryota</taxon>
        <taxon>Fungi</taxon>
        <taxon>Dikarya</taxon>
        <taxon>Ascomycota</taxon>
        <taxon>Saccharomycotina</taxon>
        <taxon>Saccharomycetes</taxon>
        <taxon>Saccharomycetales</taxon>
        <taxon>Saccharomycetaceae</taxon>
        <taxon>Arxiozyma</taxon>
    </lineage>
</organism>
<evidence type="ECO:0000313" key="5">
    <source>
        <dbReference type="EMBL" id="KAK5780265.1"/>
    </source>
</evidence>
<dbReference type="Proteomes" id="UP001306508">
    <property type="component" value="Unassembled WGS sequence"/>
</dbReference>
<keyword evidence="3" id="KW-1133">Transmembrane helix</keyword>
<dbReference type="InterPro" id="IPR019328">
    <property type="entry name" value="PIGH-H_dom"/>
</dbReference>
<dbReference type="EMBL" id="JAWIZZ010000043">
    <property type="protein sequence ID" value="KAK5780265.1"/>
    <property type="molecule type" value="Genomic_DNA"/>
</dbReference>
<evidence type="ECO:0000259" key="4">
    <source>
        <dbReference type="Pfam" id="PF10181"/>
    </source>
</evidence>
<feature type="transmembrane region" description="Helical" evidence="3">
    <location>
        <begin position="73"/>
        <end position="90"/>
    </location>
</feature>
<keyword evidence="6" id="KW-1185">Reference proteome</keyword>
<feature type="transmembrane region" description="Helical" evidence="3">
    <location>
        <begin position="43"/>
        <end position="61"/>
    </location>
</feature>
<comment type="pathway">
    <text evidence="1">Glycolipid biosynthesis; glycosylphosphatidylinositol-anchor biosynthesis.</text>
</comment>
<evidence type="ECO:0000256" key="2">
    <source>
        <dbReference type="ARBA" id="ARBA00009610"/>
    </source>
</evidence>